<organism evidence="1 2">
    <name type="scientific">Pilimelia columellifera subsp. columellifera</name>
    <dbReference type="NCBI Taxonomy" id="706583"/>
    <lineage>
        <taxon>Bacteria</taxon>
        <taxon>Bacillati</taxon>
        <taxon>Actinomycetota</taxon>
        <taxon>Actinomycetes</taxon>
        <taxon>Micromonosporales</taxon>
        <taxon>Micromonosporaceae</taxon>
        <taxon>Pilimelia</taxon>
    </lineage>
</organism>
<name>A0ABN3NS78_9ACTN</name>
<gene>
    <name evidence="1" type="ORF">GCM10010201_36130</name>
</gene>
<reference evidence="1 2" key="1">
    <citation type="journal article" date="2019" name="Int. J. Syst. Evol. Microbiol.">
        <title>The Global Catalogue of Microorganisms (GCM) 10K type strain sequencing project: providing services to taxonomists for standard genome sequencing and annotation.</title>
        <authorList>
            <consortium name="The Broad Institute Genomics Platform"/>
            <consortium name="The Broad Institute Genome Sequencing Center for Infectious Disease"/>
            <person name="Wu L."/>
            <person name="Ma J."/>
        </authorList>
    </citation>
    <scope>NUCLEOTIDE SEQUENCE [LARGE SCALE GENOMIC DNA]</scope>
    <source>
        <strain evidence="1 2">JCM 3367</strain>
    </source>
</reference>
<proteinExistence type="predicted"/>
<accession>A0ABN3NS78</accession>
<evidence type="ECO:0000313" key="2">
    <source>
        <dbReference type="Proteomes" id="UP001499978"/>
    </source>
</evidence>
<sequence length="316" mass="34362">MSAPEATQHEQDEFMVSLFHLQVGKNTVDPAAVLARAGLDQRDGDQFAGWVTVPLMDEGYIEGRAAFGTNGCPMSVRLTEDGRKRARSLERMGPEMRRNKHQQFALAQALYRVDPFGERMHDPYDFARECGVDTDSLSDPHISTVTIPLMADGYITGPTVAEIDGPLKIKITPEGRRWVEGVSGPEEHTMSRSGGLTISGTGHNVAVQNQSPGATQHFTATTGGDIDKVLAWTRDVLDAINAADLDPETTKAIRDEVGDLEQDARQPNPDRGRLHRGIKRVLRDLPAGVAANLTASGAIAAGTELLALVRQPYFRV</sequence>
<evidence type="ECO:0000313" key="1">
    <source>
        <dbReference type="EMBL" id="GAA2533504.1"/>
    </source>
</evidence>
<dbReference type="EMBL" id="BAAARY010000052">
    <property type="protein sequence ID" value="GAA2533504.1"/>
    <property type="molecule type" value="Genomic_DNA"/>
</dbReference>
<dbReference type="RefSeq" id="WP_344174711.1">
    <property type="nucleotide sequence ID" value="NZ_BAAARY010000052.1"/>
</dbReference>
<keyword evidence="2" id="KW-1185">Reference proteome</keyword>
<comment type="caution">
    <text evidence="1">The sequence shown here is derived from an EMBL/GenBank/DDBJ whole genome shotgun (WGS) entry which is preliminary data.</text>
</comment>
<dbReference type="Proteomes" id="UP001499978">
    <property type="component" value="Unassembled WGS sequence"/>
</dbReference>
<protein>
    <submittedName>
        <fullName evidence="1">Uncharacterized protein</fullName>
    </submittedName>
</protein>